<reference evidence="4" key="1">
    <citation type="journal article" date="2019" name="Int. J. Syst. Evol. Microbiol.">
        <title>The Global Catalogue of Microorganisms (GCM) 10K type strain sequencing project: providing services to taxonomists for standard genome sequencing and annotation.</title>
        <authorList>
            <consortium name="The Broad Institute Genomics Platform"/>
            <consortium name="The Broad Institute Genome Sequencing Center for Infectious Disease"/>
            <person name="Wu L."/>
            <person name="Ma J."/>
        </authorList>
    </citation>
    <scope>NUCLEOTIDE SEQUENCE [LARGE SCALE GENOMIC DNA]</scope>
    <source>
        <strain evidence="4">CECT 7956</strain>
    </source>
</reference>
<dbReference type="EMBL" id="JBHRYQ010000001">
    <property type="protein sequence ID" value="MFC3809872.1"/>
    <property type="molecule type" value="Genomic_DNA"/>
</dbReference>
<dbReference type="PANTHER" id="PTHR48073:SF2">
    <property type="entry name" value="O-SUCCINYLBENZOATE SYNTHASE"/>
    <property type="match status" value="1"/>
</dbReference>
<gene>
    <name evidence="3" type="ORF">ACFOOI_04325</name>
</gene>
<dbReference type="InterPro" id="IPR029017">
    <property type="entry name" value="Enolase-like_N"/>
</dbReference>
<dbReference type="SFLD" id="SFLDS00001">
    <property type="entry name" value="Enolase"/>
    <property type="match status" value="1"/>
</dbReference>
<dbReference type="SFLD" id="SFLDG00180">
    <property type="entry name" value="muconate_cycloisomerase"/>
    <property type="match status" value="1"/>
</dbReference>
<comment type="caution">
    <text evidence="3">The sequence shown here is derived from an EMBL/GenBank/DDBJ whole genome shotgun (WGS) entry which is preliminary data.</text>
</comment>
<dbReference type="SFLD" id="SFLDF00009">
    <property type="entry name" value="o-succinylbenzoate_synthase"/>
    <property type="match status" value="1"/>
</dbReference>
<dbReference type="InterPro" id="IPR029065">
    <property type="entry name" value="Enolase_C-like"/>
</dbReference>
<organism evidence="3 4">
    <name type="scientific">Lacihabitans lacunae</name>
    <dbReference type="NCBI Taxonomy" id="1028214"/>
    <lineage>
        <taxon>Bacteria</taxon>
        <taxon>Pseudomonadati</taxon>
        <taxon>Bacteroidota</taxon>
        <taxon>Cytophagia</taxon>
        <taxon>Cytophagales</taxon>
        <taxon>Leadbetterellaceae</taxon>
        <taxon>Lacihabitans</taxon>
    </lineage>
</organism>
<dbReference type="InterPro" id="IPR013342">
    <property type="entry name" value="Mandelate_racemase_C"/>
</dbReference>
<dbReference type="PANTHER" id="PTHR48073">
    <property type="entry name" value="O-SUCCINYLBENZOATE SYNTHASE-RELATED"/>
    <property type="match status" value="1"/>
</dbReference>
<dbReference type="Pfam" id="PF13378">
    <property type="entry name" value="MR_MLE_C"/>
    <property type="match status" value="1"/>
</dbReference>
<evidence type="ECO:0000256" key="1">
    <source>
        <dbReference type="ARBA" id="ARBA00022723"/>
    </source>
</evidence>
<dbReference type="InterPro" id="IPR036849">
    <property type="entry name" value="Enolase-like_C_sf"/>
</dbReference>
<keyword evidence="4" id="KW-1185">Reference proteome</keyword>
<dbReference type="SUPFAM" id="SSF51604">
    <property type="entry name" value="Enolase C-terminal domain-like"/>
    <property type="match status" value="1"/>
</dbReference>
<evidence type="ECO:0000313" key="3">
    <source>
        <dbReference type="EMBL" id="MFC3809872.1"/>
    </source>
</evidence>
<name>A0ABV7YV21_9BACT</name>
<proteinExistence type="predicted"/>
<dbReference type="Proteomes" id="UP001595616">
    <property type="component" value="Unassembled WGS sequence"/>
</dbReference>
<dbReference type="Gene3D" id="3.20.20.120">
    <property type="entry name" value="Enolase-like C-terminal domain"/>
    <property type="match status" value="1"/>
</dbReference>
<accession>A0ABV7YV21</accession>
<dbReference type="CDD" id="cd03320">
    <property type="entry name" value="OSBS"/>
    <property type="match status" value="1"/>
</dbReference>
<dbReference type="SUPFAM" id="SSF54826">
    <property type="entry name" value="Enolase N-terminal domain-like"/>
    <property type="match status" value="1"/>
</dbReference>
<keyword evidence="1" id="KW-0479">Metal-binding</keyword>
<protein>
    <submittedName>
        <fullName evidence="3">O-succinylbenzoate synthase</fullName>
    </submittedName>
</protein>
<dbReference type="Gene3D" id="3.30.390.10">
    <property type="entry name" value="Enolase-like, N-terminal domain"/>
    <property type="match status" value="1"/>
</dbReference>
<dbReference type="SMART" id="SM00922">
    <property type="entry name" value="MR_MLE"/>
    <property type="match status" value="1"/>
</dbReference>
<dbReference type="RefSeq" id="WP_379835476.1">
    <property type="nucleotide sequence ID" value="NZ_JBHRYQ010000001.1"/>
</dbReference>
<evidence type="ECO:0000259" key="2">
    <source>
        <dbReference type="SMART" id="SM00922"/>
    </source>
</evidence>
<sequence length="355" mass="40136">MSLNAHFYKHTLNFRFDAGTSRGVLKKKDSYFIKIYDSQSPETFGIGEAGPLFGLSLDFETAEIKLKLICELINEKGLEVADLESIIESLDSFSSVKFALETALLNFKSKQTGLVFNNSFFKKSTPIAINGLIWMGDLDFMQSQIKEKINEGYSTIKLKIGAIDFEEELRLIKGIRSQFSENEMCIRVDANGAFSLDNVEQKLHRLSDLQIHSIEQPIKAGQHEAMAKLCEKNILPIALDEELIPNYDRKETLLNEIKPQFIILKPSLMGGLSGSKDWINTAEKLNIGWWMTSALESNVGLNAICQFCAEFKNPLPQGLGTGKLYTNNFESPLIIQKGEIFYDKTKDWDLDFFNL</sequence>
<feature type="domain" description="Mandelate racemase/muconate lactonizing enzyme C-terminal" evidence="2">
    <location>
        <begin position="138"/>
        <end position="236"/>
    </location>
</feature>
<evidence type="ECO:0000313" key="4">
    <source>
        <dbReference type="Proteomes" id="UP001595616"/>
    </source>
</evidence>